<feature type="domain" description="Trafficking protein particle complex subunit 11" evidence="1">
    <location>
        <begin position="280"/>
        <end position="556"/>
    </location>
</feature>
<proteinExistence type="predicted"/>
<dbReference type="AlphaFoldDB" id="A0AAD5M9E2"/>
<evidence type="ECO:0000259" key="1">
    <source>
        <dbReference type="Pfam" id="PF11817"/>
    </source>
</evidence>
<dbReference type="InterPro" id="IPR021773">
    <property type="entry name" value="TPC11"/>
</dbReference>
<evidence type="ECO:0000313" key="3">
    <source>
        <dbReference type="Proteomes" id="UP001209570"/>
    </source>
</evidence>
<name>A0AAD5M9E2_PYTIN</name>
<protein>
    <recommendedName>
        <fullName evidence="1">Trafficking protein particle complex subunit 11 domain-containing protein</fullName>
    </recommendedName>
</protein>
<dbReference type="EMBL" id="JAKCXM010000020">
    <property type="protein sequence ID" value="KAJ0407549.1"/>
    <property type="molecule type" value="Genomic_DNA"/>
</dbReference>
<sequence>MESYPQELKETPYPLIAALGARELQAKVLQLLRTLNEEFVHKLHVASLPVGHRFPVKKEVREKHGTFPNQTQRDFDGYRVQGILKARWLKKHHEMVPAVVLLFHEFDPRCTQKDWLAQEAAMKDEMDQLRRGLAGRECRVVLLLIQQVDDVGVAPGNVTDERLAGLRRRLEVDSKGLVLLRARDITRGSQVLVKLEAAIRGYALEYYKAQAKRVKRYKKALGKSTAHLALHVRHSFKIAHYYEFRRYTTKVLQHYEAAYRAVTALPSQDAERLDGIGVFQIKTIAEYINFKLCYHLIFSSNNIKAAVEQLQRHMRVYGRLLGPMERVFEHWEWVSRQYHVFAQLLAEAVSIRGALPTTGLDSDVYKEPYVYFAAAAKYAASRRKAAEHLGLSADPTCLQSTETAGSSTDGSELSTGFVVVPSVYAGGDPVVSEASAPEPSYGAFVKHRYAQERTVPHARKTIHLLEQALHHVALYIADQKVPRHRLKNHLLLQLGLERVACHEIDRARNDLQKARQAYMADHWWGPTTQILQQLLVCAQHQGDVAAYIDFSLQLLSPTLEEFLPLTERIRLQDSFELAWRDPSQLGGAFASAESAELMGYEIVLDQTKPMLDVQVHFDRVYACVREDATLLVQLDSFFPSWITMCKMELVFNDDRIALAILQPRAKATLDLVSSRQLLVGDFRVVKFLLRAKEDTLTKASARIVCETTPTSSSAADALFFSESAPGVLVPVPLDSSLQPRDCVPLTDLVPNSETTFSIIARSMRAAVLRIAVTITYATKAGVEVTLEERFELVCQDPFTVSGRLVHEYPHGIVAGDSTTKSSHAVVGKAVNLEGTLLCNTAETLRVVAMQWERPSRADASLSFAPDVVSSGFQAFDETDECKLMKTGDTRSFLLRVLPVQRDPVVSLGRVVVQWRRLSSVVPTSETVRNELVTTRLELPVVSFVEAPLTITLQTPPFGVDGALMNVQVRVRNNENGFHSVRVRPMDDSGDFLISGRTNLVEELLPHEEHVFEVGLIPTKSGYLRLPYLELTSVTHNTPYANSNERHEVFVFPRDVFCSCLSRRRSDNVDRLFHEQLERVRVAFPGTDYVCLLHTETGDMIAQTEVPAVNTEDLARTIITLKRSALQFASTLNQMDSQVIHIKGDELMFSCYGNDQTILAFYTRMTGLDMEFFDCSDGDKTVEGVHTELNRVAYANNAMRRSARPSQS</sequence>
<evidence type="ECO:0000313" key="2">
    <source>
        <dbReference type="EMBL" id="KAJ0407549.1"/>
    </source>
</evidence>
<reference evidence="2" key="1">
    <citation type="submission" date="2021-12" db="EMBL/GenBank/DDBJ databases">
        <title>Prjna785345.</title>
        <authorList>
            <person name="Rujirawat T."/>
            <person name="Krajaejun T."/>
        </authorList>
    </citation>
    <scope>NUCLEOTIDE SEQUENCE</scope>
    <source>
        <strain evidence="2">Pi057C3</strain>
    </source>
</reference>
<organism evidence="2 3">
    <name type="scientific">Pythium insidiosum</name>
    <name type="common">Pythiosis disease agent</name>
    <dbReference type="NCBI Taxonomy" id="114742"/>
    <lineage>
        <taxon>Eukaryota</taxon>
        <taxon>Sar</taxon>
        <taxon>Stramenopiles</taxon>
        <taxon>Oomycota</taxon>
        <taxon>Peronosporomycetes</taxon>
        <taxon>Pythiales</taxon>
        <taxon>Pythiaceae</taxon>
        <taxon>Pythium</taxon>
    </lineage>
</organism>
<comment type="caution">
    <text evidence="2">The sequence shown here is derived from an EMBL/GenBank/DDBJ whole genome shotgun (WGS) entry which is preliminary data.</text>
</comment>
<dbReference type="Pfam" id="PF11817">
    <property type="entry name" value="Foie-gras_1"/>
    <property type="match status" value="1"/>
</dbReference>
<keyword evidence="3" id="KW-1185">Reference proteome</keyword>
<dbReference type="PANTHER" id="PTHR14374">
    <property type="entry name" value="FOIE GRAS"/>
    <property type="match status" value="1"/>
</dbReference>
<gene>
    <name evidence="2" type="ORF">P43SY_006867</name>
</gene>
<accession>A0AAD5M9E2</accession>
<dbReference type="PANTHER" id="PTHR14374:SF0">
    <property type="entry name" value="TRAFFICKING PROTEIN PARTICLE COMPLEX SUBUNIT 11"/>
    <property type="match status" value="1"/>
</dbReference>
<dbReference type="Proteomes" id="UP001209570">
    <property type="component" value="Unassembled WGS sequence"/>
</dbReference>